<name>A0A2N6ND22_BEABA</name>
<accession>A0A2N6ND22</accession>
<protein>
    <submittedName>
        <fullName evidence="1">Uncharacterized protein</fullName>
    </submittedName>
</protein>
<proteinExistence type="predicted"/>
<evidence type="ECO:0000313" key="1">
    <source>
        <dbReference type="EMBL" id="PMB65183.1"/>
    </source>
</evidence>
<reference evidence="1 2" key="1">
    <citation type="journal article" date="2016" name="Appl. Microbiol. Biotechnol.">
        <title>Characterization of T-DNA insertion mutants with decreased virulence in the entomopathogenic fungus Beauveria bassiana JEF-007.</title>
        <authorList>
            <person name="Kim S."/>
            <person name="Lee S.J."/>
            <person name="Nai Y.S."/>
            <person name="Yu J.S."/>
            <person name="Lee M.R."/>
            <person name="Yang Y.T."/>
            <person name="Kim J.S."/>
        </authorList>
    </citation>
    <scope>NUCLEOTIDE SEQUENCE [LARGE SCALE GENOMIC DNA]</scope>
    <source>
        <strain evidence="1 2">JEF-007</strain>
    </source>
</reference>
<dbReference type="EMBL" id="MRVG01000010">
    <property type="protein sequence ID" value="PMB65183.1"/>
    <property type="molecule type" value="Genomic_DNA"/>
</dbReference>
<dbReference type="Proteomes" id="UP000235728">
    <property type="component" value="Unassembled WGS sequence"/>
</dbReference>
<gene>
    <name evidence="1" type="ORF">BM221_008539</name>
</gene>
<dbReference type="AlphaFoldDB" id="A0A2N6ND22"/>
<evidence type="ECO:0000313" key="2">
    <source>
        <dbReference type="Proteomes" id="UP000235728"/>
    </source>
</evidence>
<comment type="caution">
    <text evidence="1">The sequence shown here is derived from an EMBL/GenBank/DDBJ whole genome shotgun (WGS) entry which is preliminary data.</text>
</comment>
<organism evidence="1 2">
    <name type="scientific">Beauveria bassiana</name>
    <name type="common">White muscardine disease fungus</name>
    <name type="synonym">Tritirachium shiotae</name>
    <dbReference type="NCBI Taxonomy" id="176275"/>
    <lineage>
        <taxon>Eukaryota</taxon>
        <taxon>Fungi</taxon>
        <taxon>Dikarya</taxon>
        <taxon>Ascomycota</taxon>
        <taxon>Pezizomycotina</taxon>
        <taxon>Sordariomycetes</taxon>
        <taxon>Hypocreomycetidae</taxon>
        <taxon>Hypocreales</taxon>
        <taxon>Cordycipitaceae</taxon>
        <taxon>Beauveria</taxon>
    </lineage>
</organism>
<sequence>MRLKLVSPEVARREDNIGLLKKINLHRPFLAGAAFKDLQLEVVMNTSRIVSIVISADLDVARSQERESADDLGLI</sequence>